<name>A0A920CAI3_9BACL</name>
<organism evidence="2 3">
    <name type="scientific">Paenibacillus albilobatus</name>
    <dbReference type="NCBI Taxonomy" id="2716884"/>
    <lineage>
        <taxon>Bacteria</taxon>
        <taxon>Bacillati</taxon>
        <taxon>Bacillota</taxon>
        <taxon>Bacilli</taxon>
        <taxon>Bacillales</taxon>
        <taxon>Paenibacillaceae</taxon>
        <taxon>Paenibacillus</taxon>
    </lineage>
</organism>
<dbReference type="RefSeq" id="WP_160039244.1">
    <property type="nucleotide sequence ID" value="NZ_BORQ01000004.1"/>
</dbReference>
<dbReference type="AlphaFoldDB" id="A0A920CAI3"/>
<feature type="region of interest" description="Disordered" evidence="1">
    <location>
        <begin position="33"/>
        <end position="54"/>
    </location>
</feature>
<dbReference type="Proteomes" id="UP000679779">
    <property type="component" value="Unassembled WGS sequence"/>
</dbReference>
<evidence type="ECO:0000313" key="2">
    <source>
        <dbReference type="EMBL" id="GIO32456.1"/>
    </source>
</evidence>
<accession>A0A920CAI3</accession>
<keyword evidence="3" id="KW-1185">Reference proteome</keyword>
<comment type="caution">
    <text evidence="2">The sequence shown here is derived from an EMBL/GenBank/DDBJ whole genome shotgun (WGS) entry which is preliminary data.</text>
</comment>
<reference evidence="2" key="1">
    <citation type="submission" date="2021-03" db="EMBL/GenBank/DDBJ databases">
        <title>Antimicrobial resistance genes in bacteria isolated from Japanese honey, and their potential for conferring macrolide and lincosamide resistance in the American foulbrood pathogen Paenibacillus larvae.</title>
        <authorList>
            <person name="Okamoto M."/>
            <person name="Kumagai M."/>
            <person name="Kanamori H."/>
            <person name="Takamatsu D."/>
        </authorList>
    </citation>
    <scope>NUCLEOTIDE SEQUENCE</scope>
    <source>
        <strain evidence="2">J2TS6</strain>
    </source>
</reference>
<evidence type="ECO:0000256" key="1">
    <source>
        <dbReference type="SAM" id="MobiDB-lite"/>
    </source>
</evidence>
<feature type="compositionally biased region" description="Basic and acidic residues" evidence="1">
    <location>
        <begin position="42"/>
        <end position="54"/>
    </location>
</feature>
<gene>
    <name evidence="2" type="ORF">J2TS6_35970</name>
</gene>
<protein>
    <submittedName>
        <fullName evidence="2">Uncharacterized protein</fullName>
    </submittedName>
</protein>
<sequence length="107" mass="12667">MHLGGPRDGWEKQNNKKKHCELNFANDVCLEFPEPETETASEEQRNDSFQEKKSNSIKRLKVMWIGLVAYRKRSLTMVTQIRILNGMQLSKQGMKRWGSFKEWEELH</sequence>
<evidence type="ECO:0000313" key="3">
    <source>
        <dbReference type="Proteomes" id="UP000679779"/>
    </source>
</evidence>
<dbReference type="EMBL" id="BORQ01000004">
    <property type="protein sequence ID" value="GIO32456.1"/>
    <property type="molecule type" value="Genomic_DNA"/>
</dbReference>
<proteinExistence type="predicted"/>